<proteinExistence type="predicted"/>
<dbReference type="PANTHER" id="PTHR36142:SF2">
    <property type="entry name" value="METALLO-HYDROLASE_OXIDOREDUCTASE SUPERFAMILY PROTEIN"/>
    <property type="match status" value="1"/>
</dbReference>
<dbReference type="AlphaFoldDB" id="S3DED5"/>
<dbReference type="Gene3D" id="3.60.15.10">
    <property type="entry name" value="Ribonuclease Z/Hydroxyacylglutathione hydrolase-like"/>
    <property type="match status" value="1"/>
</dbReference>
<dbReference type="EMBL" id="KE145354">
    <property type="protein sequence ID" value="EPE35474.1"/>
    <property type="molecule type" value="Genomic_DNA"/>
</dbReference>
<evidence type="ECO:0000313" key="2">
    <source>
        <dbReference type="Proteomes" id="UP000016922"/>
    </source>
</evidence>
<reference evidence="1 2" key="1">
    <citation type="journal article" date="2013" name="BMC Genomics">
        <title>Genomics-driven discovery of the pneumocandin biosynthetic gene cluster in the fungus Glarea lozoyensis.</title>
        <authorList>
            <person name="Chen L."/>
            <person name="Yue Q."/>
            <person name="Zhang X."/>
            <person name="Xiang M."/>
            <person name="Wang C."/>
            <person name="Li S."/>
            <person name="Che Y."/>
            <person name="Ortiz-Lopez F.J."/>
            <person name="Bills G.F."/>
            <person name="Liu X."/>
            <person name="An Z."/>
        </authorList>
    </citation>
    <scope>NUCLEOTIDE SEQUENCE [LARGE SCALE GENOMIC DNA]</scope>
    <source>
        <strain evidence="2">ATCC 20868 / MF5171</strain>
    </source>
</reference>
<dbReference type="GeneID" id="19470215"/>
<evidence type="ECO:0008006" key="3">
    <source>
        <dbReference type="Google" id="ProtNLM"/>
    </source>
</evidence>
<dbReference type="Proteomes" id="UP000016922">
    <property type="component" value="Unassembled WGS sequence"/>
</dbReference>
<organism evidence="1 2">
    <name type="scientific">Glarea lozoyensis (strain ATCC 20868 / MF5171)</name>
    <dbReference type="NCBI Taxonomy" id="1116229"/>
    <lineage>
        <taxon>Eukaryota</taxon>
        <taxon>Fungi</taxon>
        <taxon>Dikarya</taxon>
        <taxon>Ascomycota</taxon>
        <taxon>Pezizomycotina</taxon>
        <taxon>Leotiomycetes</taxon>
        <taxon>Helotiales</taxon>
        <taxon>Helotiaceae</taxon>
        <taxon>Glarea</taxon>
    </lineage>
</organism>
<dbReference type="HOGENOM" id="CLU_047435_1_0_1"/>
<protein>
    <recommendedName>
        <fullName evidence="3">Major facilitator superfamily protein</fullName>
    </recommendedName>
</protein>
<accession>S3DED5</accession>
<name>S3DED5_GLAL2</name>
<keyword evidence="2" id="KW-1185">Reference proteome</keyword>
<dbReference type="InterPro" id="IPR036866">
    <property type="entry name" value="RibonucZ/Hydroxyglut_hydro"/>
</dbReference>
<dbReference type="RefSeq" id="XP_008077553.1">
    <property type="nucleotide sequence ID" value="XM_008079362.1"/>
</dbReference>
<dbReference type="OMA" id="WFSTQWH"/>
<dbReference type="eggNOG" id="ENOG502RYFN">
    <property type="taxonomic scope" value="Eukaryota"/>
</dbReference>
<dbReference type="OrthoDB" id="9971601at2759"/>
<dbReference type="PANTHER" id="PTHR36142">
    <property type="entry name" value="METALLO-HYDROLASE/OXIDOREDUCTASE SUPERFAMILY PROTEIN"/>
    <property type="match status" value="1"/>
</dbReference>
<dbReference type="KEGG" id="glz:GLAREA_11173"/>
<evidence type="ECO:0000313" key="1">
    <source>
        <dbReference type="EMBL" id="EPE35474.1"/>
    </source>
</evidence>
<gene>
    <name evidence="1" type="ORF">GLAREA_11173</name>
</gene>
<sequence length="371" mass="41107">MTDSKSFSFKLPLKSMRRETTEFKSDEAACEEQLQASLLESITSALETKHPILTHLNADTTWLLSLPYPNTKGNGGRTYFHILIDPWLKGGQSDVAGWFSQQWHVEKSYVEDYTELTSLVAELEMAAQSGRAGETTKRGVDLVVVSHEFTDHMHKDTLLDIDPKVPVMATSKAAGIIRGWKHFANVVDIDRFDGDWRSNSLAKLSIGDQQDWLGVSRVAYAGSDLLYYHSAVMITFSPSPTASAQGIIYTPHGISPENLSPVASADPKIETLALLHGLQDIALPMGAQLNRGAHNGLKVQRMLGSKYWVGTHDEVKRGGGVVSWFLRRKRITLREAMEREVRGEDGEGSVGKELGEVRFVDLRVGESLVLE</sequence>